<dbReference type="PROSITE" id="PS50893">
    <property type="entry name" value="ABC_TRANSPORTER_2"/>
    <property type="match status" value="1"/>
</dbReference>
<proteinExistence type="predicted"/>
<evidence type="ECO:0000256" key="1">
    <source>
        <dbReference type="ARBA" id="ARBA00022448"/>
    </source>
</evidence>
<reference evidence="8" key="1">
    <citation type="submission" date="2017-04" db="EMBL/GenBank/DDBJ databases">
        <authorList>
            <person name="Varghese N."/>
            <person name="Submissions S."/>
        </authorList>
    </citation>
    <scope>NUCLEOTIDE SEQUENCE [LARGE SCALE GENOMIC DNA]</scope>
    <source>
        <strain evidence="8">LMG 29540</strain>
    </source>
</reference>
<dbReference type="EMBL" id="FXAT01000004">
    <property type="protein sequence ID" value="SMG41961.1"/>
    <property type="molecule type" value="Genomic_DNA"/>
</dbReference>
<dbReference type="GO" id="GO:0005524">
    <property type="term" value="F:ATP binding"/>
    <property type="evidence" value="ECO:0007669"/>
    <property type="project" value="UniProtKB-KW"/>
</dbReference>
<dbReference type="Proteomes" id="UP000193228">
    <property type="component" value="Unassembled WGS sequence"/>
</dbReference>
<keyword evidence="5 7" id="KW-0067">ATP-binding</keyword>
<keyword evidence="1" id="KW-0813">Transport</keyword>
<organism evidence="7 8">
    <name type="scientific">Paraburkholderia susongensis</name>
    <dbReference type="NCBI Taxonomy" id="1515439"/>
    <lineage>
        <taxon>Bacteria</taxon>
        <taxon>Pseudomonadati</taxon>
        <taxon>Pseudomonadota</taxon>
        <taxon>Betaproteobacteria</taxon>
        <taxon>Burkholderiales</taxon>
        <taxon>Burkholderiaceae</taxon>
        <taxon>Paraburkholderia</taxon>
    </lineage>
</organism>
<evidence type="ECO:0000256" key="2">
    <source>
        <dbReference type="ARBA" id="ARBA00022475"/>
    </source>
</evidence>
<dbReference type="GO" id="GO:0016887">
    <property type="term" value="F:ATP hydrolysis activity"/>
    <property type="evidence" value="ECO:0007669"/>
    <property type="project" value="InterPro"/>
</dbReference>
<keyword evidence="2" id="KW-1003">Cell membrane</keyword>
<dbReference type="AlphaFoldDB" id="A0A1X7KLG7"/>
<dbReference type="PANTHER" id="PTHR45772:SF2">
    <property type="entry name" value="ABC TRANSPORTER ATP-BINDING PROTEIN"/>
    <property type="match status" value="1"/>
</dbReference>
<sequence length="252" mass="26908">MSALLQTHALCRHFGGLHAVRDVSLNVGQRTIHSILGPNGAGKTTLFNLITGAIPPASGTVLFDDSDVTGWTPERLARRGIVRTFQRTSVFLELSLCENVALAIRSHRGLNYSVRLSRATDAAVREEAHQCLRSVGLAEKAGLRAKALAHGSQRALDVAIGLALKPRLILMDEPLAGMSKGDRHGIGELIVKLRDELGLTVVLVEHDVGMVMSLSDVITVMQNGKVIAEGPPCVIRDSAAVKSAYLHGSFAS</sequence>
<dbReference type="InterPro" id="IPR027417">
    <property type="entry name" value="P-loop_NTPase"/>
</dbReference>
<evidence type="ECO:0000256" key="5">
    <source>
        <dbReference type="ARBA" id="ARBA00022840"/>
    </source>
</evidence>
<evidence type="ECO:0000313" key="7">
    <source>
        <dbReference type="EMBL" id="SMG41961.1"/>
    </source>
</evidence>
<evidence type="ECO:0000256" key="3">
    <source>
        <dbReference type="ARBA" id="ARBA00022519"/>
    </source>
</evidence>
<dbReference type="Pfam" id="PF00005">
    <property type="entry name" value="ABC_tran"/>
    <property type="match status" value="1"/>
</dbReference>
<keyword evidence="3" id="KW-0472">Membrane</keyword>
<evidence type="ECO:0000313" key="8">
    <source>
        <dbReference type="Proteomes" id="UP000193228"/>
    </source>
</evidence>
<dbReference type="SUPFAM" id="SSF52540">
    <property type="entry name" value="P-loop containing nucleoside triphosphate hydrolases"/>
    <property type="match status" value="1"/>
</dbReference>
<feature type="domain" description="ABC transporter" evidence="6">
    <location>
        <begin position="5"/>
        <end position="248"/>
    </location>
</feature>
<protein>
    <submittedName>
        <fullName evidence="7">Amino acid/amide ABC transporter ATP-binding protein 1, HAAT family</fullName>
    </submittedName>
</protein>
<dbReference type="InterPro" id="IPR003593">
    <property type="entry name" value="AAA+_ATPase"/>
</dbReference>
<dbReference type="RefSeq" id="WP_085483603.1">
    <property type="nucleotide sequence ID" value="NZ_FXAT01000004.1"/>
</dbReference>
<keyword evidence="3" id="KW-0997">Cell inner membrane</keyword>
<dbReference type="PANTHER" id="PTHR45772">
    <property type="entry name" value="CONSERVED COMPONENT OF ABC TRANSPORTER FOR NATURAL AMINO ACIDS-RELATED"/>
    <property type="match status" value="1"/>
</dbReference>
<dbReference type="InterPro" id="IPR003439">
    <property type="entry name" value="ABC_transporter-like_ATP-bd"/>
</dbReference>
<dbReference type="InterPro" id="IPR051120">
    <property type="entry name" value="ABC_AA/LPS_Transport"/>
</dbReference>
<keyword evidence="8" id="KW-1185">Reference proteome</keyword>
<dbReference type="STRING" id="1515439.SAMN06265784_10427"/>
<name>A0A1X7KLG7_9BURK</name>
<gene>
    <name evidence="7" type="ORF">SAMN06265784_10427</name>
</gene>
<keyword evidence="4" id="KW-0547">Nucleotide-binding</keyword>
<evidence type="ECO:0000256" key="4">
    <source>
        <dbReference type="ARBA" id="ARBA00022741"/>
    </source>
</evidence>
<dbReference type="Gene3D" id="3.40.50.300">
    <property type="entry name" value="P-loop containing nucleotide triphosphate hydrolases"/>
    <property type="match status" value="1"/>
</dbReference>
<accession>A0A1X7KLG7</accession>
<dbReference type="GO" id="GO:0005886">
    <property type="term" value="C:plasma membrane"/>
    <property type="evidence" value="ECO:0007669"/>
    <property type="project" value="TreeGrafter"/>
</dbReference>
<dbReference type="SMART" id="SM00382">
    <property type="entry name" value="AAA"/>
    <property type="match status" value="1"/>
</dbReference>
<dbReference type="OrthoDB" id="9781337at2"/>
<dbReference type="CDD" id="cd03219">
    <property type="entry name" value="ABC_Mj1267_LivG_branched"/>
    <property type="match status" value="1"/>
</dbReference>
<evidence type="ECO:0000259" key="6">
    <source>
        <dbReference type="PROSITE" id="PS50893"/>
    </source>
</evidence>